<organism evidence="1 2">
    <name type="scientific">Streblomastix strix</name>
    <dbReference type="NCBI Taxonomy" id="222440"/>
    <lineage>
        <taxon>Eukaryota</taxon>
        <taxon>Metamonada</taxon>
        <taxon>Preaxostyla</taxon>
        <taxon>Oxymonadida</taxon>
        <taxon>Streblomastigidae</taxon>
        <taxon>Streblomastix</taxon>
    </lineage>
</organism>
<comment type="caution">
    <text evidence="1">The sequence shown here is derived from an EMBL/GenBank/DDBJ whole genome shotgun (WGS) entry which is preliminary data.</text>
</comment>
<name>A0A5J4VYY0_9EUKA</name>
<dbReference type="Proteomes" id="UP000324800">
    <property type="component" value="Unassembled WGS sequence"/>
</dbReference>
<protein>
    <submittedName>
        <fullName evidence="1">Uncharacterized protein</fullName>
    </submittedName>
</protein>
<proteinExistence type="predicted"/>
<gene>
    <name evidence="1" type="ORF">EZS28_016626</name>
</gene>
<evidence type="ECO:0000313" key="2">
    <source>
        <dbReference type="Proteomes" id="UP000324800"/>
    </source>
</evidence>
<reference evidence="1 2" key="1">
    <citation type="submission" date="2019-03" db="EMBL/GenBank/DDBJ databases">
        <title>Single cell metagenomics reveals metabolic interactions within the superorganism composed of flagellate Streblomastix strix and complex community of Bacteroidetes bacteria on its surface.</title>
        <authorList>
            <person name="Treitli S.C."/>
            <person name="Kolisko M."/>
            <person name="Husnik F."/>
            <person name="Keeling P."/>
            <person name="Hampl V."/>
        </authorList>
    </citation>
    <scope>NUCLEOTIDE SEQUENCE [LARGE SCALE GENOMIC DNA]</scope>
    <source>
        <strain evidence="1">ST1C</strain>
    </source>
</reference>
<accession>A0A5J4VYY0</accession>
<evidence type="ECO:0000313" key="1">
    <source>
        <dbReference type="EMBL" id="KAA6387847.1"/>
    </source>
</evidence>
<sequence>MPNSKDKHQNDLSRIAEARHIFSRVNGVEFRDNYQGFDFVGDNDNFINKEQINVHMNIFDDNPQHYELTQNYLANNSDKQFNILFINDGINANIMYISDVEALTGFKMKANEKFGESSQVTATLIPYAIASTVKLTSGIHSFYYDIRTEYFLDSWLEYVFQEAKQVKKDNKYMDETTLQYYDVPVIGFNSAKFDASILFKNLKSKDAMRDFGNRQYKKGRFPHEFINTNNYMNELNKCEPFPIEAFDSKLRNKQFSEDKYKDYLVEAASHKSRLDFLKHYNILDTGVLVELIDYLIELMFKYKVDILANISMSQCSNAIKYSMKSRDPSNSVIINDYDYFKELFKNQRCHICNARFTWKNRPTLDRIDNSKGHSKDNVIPCCLYSNVCKANRDEKQMKLMVQLKKYSLFKQSPMTSTCNEGCQLLRKGITGSISNVMYRYNIEGET</sequence>
<dbReference type="AlphaFoldDB" id="A0A5J4VYY0"/>
<dbReference type="EMBL" id="SNRW01004215">
    <property type="protein sequence ID" value="KAA6387847.1"/>
    <property type="molecule type" value="Genomic_DNA"/>
</dbReference>
<dbReference type="Gene3D" id="3.30.40.220">
    <property type="match status" value="1"/>
</dbReference>